<dbReference type="SUPFAM" id="SSF46894">
    <property type="entry name" value="C-terminal effector domain of the bipartite response regulators"/>
    <property type="match status" value="1"/>
</dbReference>
<reference evidence="6 7" key="1">
    <citation type="submission" date="2017-04" db="EMBL/GenBank/DDBJ databases">
        <title>The new phylogeny of genus Mycobacterium.</title>
        <authorList>
            <person name="Tortoli E."/>
            <person name="Trovato A."/>
            <person name="Cirillo D.M."/>
        </authorList>
    </citation>
    <scope>NUCLEOTIDE SEQUENCE [LARGE SCALE GENOMIC DNA]</scope>
    <source>
        <strain evidence="6 7">TBL 1200985</strain>
    </source>
</reference>
<feature type="domain" description="HTH luxR-type" evidence="5">
    <location>
        <begin position="760"/>
        <end position="825"/>
    </location>
</feature>
<evidence type="ECO:0000313" key="7">
    <source>
        <dbReference type="Proteomes" id="UP000193247"/>
    </source>
</evidence>
<name>A0A1X2LQM4_9MYCO</name>
<keyword evidence="1" id="KW-0805">Transcription regulation</keyword>
<keyword evidence="7" id="KW-1185">Reference proteome</keyword>
<dbReference type="Gene3D" id="1.10.10.10">
    <property type="entry name" value="Winged helix-like DNA-binding domain superfamily/Winged helix DNA-binding domain"/>
    <property type="match status" value="1"/>
</dbReference>
<proteinExistence type="predicted"/>
<dbReference type="STRING" id="1430326.B8W66_19400"/>
<dbReference type="NCBIfam" id="NF038181">
    <property type="entry name" value="reg_ATPase_IniR"/>
    <property type="match status" value="1"/>
</dbReference>
<keyword evidence="2" id="KW-0238">DNA-binding</keyword>
<dbReference type="SUPFAM" id="SSF52540">
    <property type="entry name" value="P-loop containing nucleoside triphosphate hydrolases"/>
    <property type="match status" value="1"/>
</dbReference>
<dbReference type="Proteomes" id="UP000193247">
    <property type="component" value="Unassembled WGS sequence"/>
</dbReference>
<dbReference type="OrthoDB" id="4811808at2"/>
<evidence type="ECO:0000259" key="5">
    <source>
        <dbReference type="PROSITE" id="PS50043"/>
    </source>
</evidence>
<gene>
    <name evidence="6" type="ORF">B8W66_19400</name>
</gene>
<dbReference type="GO" id="GO:0003677">
    <property type="term" value="F:DNA binding"/>
    <property type="evidence" value="ECO:0007669"/>
    <property type="project" value="UniProtKB-KW"/>
</dbReference>
<dbReference type="InterPro" id="IPR036388">
    <property type="entry name" value="WH-like_DNA-bd_sf"/>
</dbReference>
<evidence type="ECO:0000256" key="3">
    <source>
        <dbReference type="ARBA" id="ARBA00023163"/>
    </source>
</evidence>
<sequence length="829" mass="86894">MRHERLTGHADRGQAYEASVTESPTEVPPAARRAIGDLANAATIPVKVLITGGIGSGKTTVLAAARDTLRRSGLTVMTRPPRDDDPPEAALVIDNAQLLTDTELLQLTERVADPRTTVVAAAEAHEQHRALRALTMAIERDRPRISLGPLPVAEQLRDCTAGLPFLVHAVSAGAQAPAQAAMFALIERLRRLDEPTLDTLLMMSLTQALGATDVAAALEISATDARRLVDRARASGLIEPSHTPAFLQSVHDAVTQIVGNAHHHEVETSLLRSQLDLSTVSPELALRLAEHGLRDERLAGILTRYAADTSGASDRAARLYRAAVHAGAKGLAFRLADALARAGDCPAAATLADDLLSSPDSAERAAAVRIAASVATHDGNTGQAAELFGWLGPHPDAMVGSAAAMVFAANGDLATARVALRLKDAGPPTMAARAARSLAEGLLLTMDQPYPVAMAKLGQAIATEQSIVEVMPDSPAALVALAAIHGGDPVRARSVIGRAVRAGGDALFQRRHLLLSGWIKMHDGQLPSASADVAAAGSGADLHRRDALWAAALQTAIARRTGDIGALQKHWYAAMEVLAEYSLDLFALLPLGELWIAAARVRQVDQLQHTLDQALTLLDSLGNPALWSISLHWAGIHAGILANSPESVAPHGQALGAAAAHSTLAQALSGAGRTWLRVLADQVDADEVTAAARSLSQLGLTSDATRLAGQAALQTPDARVSGAMLQLARDLKLGTGFGEPLGAQAGDTEPASGTPPAPHQPPAGSPLSDREREVAELLLLGMRYRDIGAQLFISAKTVEHHVARIRHRLGAGSRSEMLSMLRAMLSPQS</sequence>
<dbReference type="PANTHER" id="PTHR44688:SF16">
    <property type="entry name" value="DNA-BINDING TRANSCRIPTIONAL ACTIVATOR DEVR_DOSR"/>
    <property type="match status" value="1"/>
</dbReference>
<feature type="region of interest" description="Disordered" evidence="4">
    <location>
        <begin position="738"/>
        <end position="769"/>
    </location>
</feature>
<dbReference type="RefSeq" id="WP_085326886.1">
    <property type="nucleotide sequence ID" value="NZ_NCXP01000032.1"/>
</dbReference>
<dbReference type="CDD" id="cd06170">
    <property type="entry name" value="LuxR_C_like"/>
    <property type="match status" value="1"/>
</dbReference>
<dbReference type="PANTHER" id="PTHR44688">
    <property type="entry name" value="DNA-BINDING TRANSCRIPTIONAL ACTIVATOR DEVR_DOSR"/>
    <property type="match status" value="1"/>
</dbReference>
<dbReference type="AlphaFoldDB" id="A0A1X2LQM4"/>
<feature type="compositionally biased region" description="Basic and acidic residues" evidence="4">
    <location>
        <begin position="1"/>
        <end position="14"/>
    </location>
</feature>
<dbReference type="InterPro" id="IPR016032">
    <property type="entry name" value="Sig_transdc_resp-reg_C-effctor"/>
</dbReference>
<keyword evidence="3" id="KW-0804">Transcription</keyword>
<dbReference type="PROSITE" id="PS00622">
    <property type="entry name" value="HTH_LUXR_1"/>
    <property type="match status" value="1"/>
</dbReference>
<dbReference type="PRINTS" id="PR00038">
    <property type="entry name" value="HTHLUXR"/>
</dbReference>
<evidence type="ECO:0000313" key="6">
    <source>
        <dbReference type="EMBL" id="OSC38760.1"/>
    </source>
</evidence>
<evidence type="ECO:0000256" key="2">
    <source>
        <dbReference type="ARBA" id="ARBA00023125"/>
    </source>
</evidence>
<dbReference type="EMBL" id="NCXP01000032">
    <property type="protein sequence ID" value="OSC38760.1"/>
    <property type="molecule type" value="Genomic_DNA"/>
</dbReference>
<dbReference type="SMART" id="SM00421">
    <property type="entry name" value="HTH_LUXR"/>
    <property type="match status" value="1"/>
</dbReference>
<evidence type="ECO:0000256" key="4">
    <source>
        <dbReference type="SAM" id="MobiDB-lite"/>
    </source>
</evidence>
<dbReference type="PROSITE" id="PS50043">
    <property type="entry name" value="HTH_LUXR_2"/>
    <property type="match status" value="1"/>
</dbReference>
<dbReference type="InterPro" id="IPR000792">
    <property type="entry name" value="Tscrpt_reg_LuxR_C"/>
</dbReference>
<dbReference type="InterPro" id="IPR027417">
    <property type="entry name" value="P-loop_NTPase"/>
</dbReference>
<feature type="region of interest" description="Disordered" evidence="4">
    <location>
        <begin position="1"/>
        <end position="28"/>
    </location>
</feature>
<evidence type="ECO:0000256" key="1">
    <source>
        <dbReference type="ARBA" id="ARBA00023015"/>
    </source>
</evidence>
<accession>A0A1X2LQM4</accession>
<dbReference type="Pfam" id="PF00196">
    <property type="entry name" value="GerE"/>
    <property type="match status" value="1"/>
</dbReference>
<dbReference type="GO" id="GO:0006355">
    <property type="term" value="P:regulation of DNA-templated transcription"/>
    <property type="evidence" value="ECO:0007669"/>
    <property type="project" value="InterPro"/>
</dbReference>
<organism evidence="6 7">
    <name type="scientific">Mycobacterium decipiens</name>
    <dbReference type="NCBI Taxonomy" id="1430326"/>
    <lineage>
        <taxon>Bacteria</taxon>
        <taxon>Bacillati</taxon>
        <taxon>Actinomycetota</taxon>
        <taxon>Actinomycetes</taxon>
        <taxon>Mycobacteriales</taxon>
        <taxon>Mycobacteriaceae</taxon>
        <taxon>Mycobacterium</taxon>
    </lineage>
</organism>
<protein>
    <submittedName>
        <fullName evidence="6">Helix-turn-helix transcriptional regulator</fullName>
    </submittedName>
</protein>
<feature type="compositionally biased region" description="Pro residues" evidence="4">
    <location>
        <begin position="753"/>
        <end position="764"/>
    </location>
</feature>
<comment type="caution">
    <text evidence="6">The sequence shown here is derived from an EMBL/GenBank/DDBJ whole genome shotgun (WGS) entry which is preliminary data.</text>
</comment>